<dbReference type="GO" id="GO:0030246">
    <property type="term" value="F:carbohydrate binding"/>
    <property type="evidence" value="ECO:0007669"/>
    <property type="project" value="InterPro"/>
</dbReference>
<dbReference type="FunFam" id="2.70.98.30:FF:000010">
    <property type="entry name" value="Cytosolic alpha-mannosidase"/>
    <property type="match status" value="1"/>
</dbReference>
<dbReference type="InterPro" id="IPR041147">
    <property type="entry name" value="GH38_C"/>
</dbReference>
<dbReference type="SUPFAM" id="SSF88713">
    <property type="entry name" value="Glycoside hydrolase/deacetylase"/>
    <property type="match status" value="1"/>
</dbReference>
<dbReference type="GO" id="GO:0009313">
    <property type="term" value="P:oligosaccharide catabolic process"/>
    <property type="evidence" value="ECO:0007669"/>
    <property type="project" value="TreeGrafter"/>
</dbReference>
<dbReference type="InterPro" id="IPR054723">
    <property type="entry name" value="Ams1-like_N"/>
</dbReference>
<dbReference type="GO" id="GO:0046872">
    <property type="term" value="F:metal ion binding"/>
    <property type="evidence" value="ECO:0007669"/>
    <property type="project" value="UniProtKB-KW"/>
</dbReference>
<gene>
    <name evidence="6" type="ORF">H9746_06015</name>
</gene>
<evidence type="ECO:0000259" key="5">
    <source>
        <dbReference type="SMART" id="SM00872"/>
    </source>
</evidence>
<proteinExistence type="inferred from homology"/>
<evidence type="ECO:0000313" key="7">
    <source>
        <dbReference type="Proteomes" id="UP000886808"/>
    </source>
</evidence>
<accession>A0A9D1PJR3</accession>
<comment type="caution">
    <text evidence="6">The sequence shown here is derived from an EMBL/GenBank/DDBJ whole genome shotgun (WGS) entry which is preliminary data.</text>
</comment>
<dbReference type="FunFam" id="3.20.110.10:FF:000002">
    <property type="entry name" value="alpha-mannosidase 2C1 isoform X1"/>
    <property type="match status" value="1"/>
</dbReference>
<dbReference type="SMART" id="SM00872">
    <property type="entry name" value="Alpha-mann_mid"/>
    <property type="match status" value="1"/>
</dbReference>
<dbReference type="Proteomes" id="UP000886808">
    <property type="component" value="Unassembled WGS sequence"/>
</dbReference>
<comment type="similarity">
    <text evidence="1">Belongs to the glycosyl hydrolase 38 family.</text>
</comment>
<dbReference type="AlphaFoldDB" id="A0A9D1PJR3"/>
<dbReference type="EMBL" id="DXIE01000034">
    <property type="protein sequence ID" value="HIV62377.1"/>
    <property type="molecule type" value="Genomic_DNA"/>
</dbReference>
<keyword evidence="2" id="KW-0479">Metal-binding</keyword>
<dbReference type="InterPro" id="IPR027291">
    <property type="entry name" value="Glyco_hydro_38_N_sf"/>
</dbReference>
<sequence length="1037" mass="120592">MFLTDRKLERRVNEVREYCYRDVKPLEQFVVCEDTQGVVNPVVPTDFTNWDTMNVGENWSGRDKYLWLHKEITIPAEWKGKRVVGIFDFGNTGAGNNAGFEAMCYINEKPYQGVDANHKEVFFKEELCGKTFRLTFRLWSGLEGGGVPRPQEHKIARADLAWLDEKTDDFYYLGMLVWDTIRELNDSDPIKHNLRNALDEACHCIDWSYPASDEFYKSVHEADDLLNQKIDAMDKNSLVQVKCVGHTHIDVAWLWRLKHTHEKISRSFSTVLRMMEMFPEYIFLQTQPQLYEYIKQDFPEIYEEMKKRIEEGRWEVDGGMWVEADCNLTSGESLTRQILIGSKFIKDEFGKDVEYLWLPDVFGYSWALPQILKKSGIDMFMTTKISWNQFNRMPHDTFHWKGIDGSEVLTHFITTPEPWNEPGSWFYTYNGLLTAKTVKGVWEAYSEKDMNKELLISYGYGDGGGGVNRDLLERRRRIDKIPGLPSLKTSTAREYFRSLKETVKNTDNYVHTWNGELYLEYHRGTYTSQGYNKRMNRKMELMYRLAEFMTAMQGIKQNCLANAKQEKLSEGWKMILTNQFHDIIPGSSIHEVYEDSRKDYAKIQDIAQSVIDSYSNEIVEDKADTFTVYNASGWTLDETICLSGERNGVFTDENGNVLTSQVSNGNTYIKVKNVPQMGSQVIKFTNGETKAEDKAFTVNNNNIETPFYIITLNEYGQITRLFDKENNREVLAKGERGNVLQMFEDKPLDNDAWDIDIFYQQKMREVTDLVKMEVKECGQLRLVIAFTWKYMNSTIEQDMILYSDDRRIDFKTDVDYQERQQLLKAAFTVDIRTTYATYDIQYGNVRRPNHWNTSWDLARFESVAHRFADLSERDYGVSLLNDCKYGYDIKDNVLRISLLRSGKQPDHLQDVGQHTFTYSLLPHVGDFVAGDVVKSAHQLNNPMLVLNGEDKVNSFFTVNNEQIEIDAVKKSEDGKYLVVRIHDFAGSKQQVCLKPSFGFKSWAEGDLRERVIGDVCTDNEVKLELHPYEIKTILFEI</sequence>
<dbReference type="FunFam" id="1.20.1270.50:FF:000004">
    <property type="entry name" value="alpha-mannosidase 2C1 isoform X1"/>
    <property type="match status" value="1"/>
</dbReference>
<dbReference type="Gene3D" id="2.60.40.2220">
    <property type="match status" value="1"/>
</dbReference>
<evidence type="ECO:0000256" key="3">
    <source>
        <dbReference type="ARBA" id="ARBA00022801"/>
    </source>
</evidence>
<dbReference type="SUPFAM" id="SSF88688">
    <property type="entry name" value="Families 57/38 glycoside transferase middle domain"/>
    <property type="match status" value="1"/>
</dbReference>
<dbReference type="InterPro" id="IPR011682">
    <property type="entry name" value="Glyco_hydro_38_C"/>
</dbReference>
<organism evidence="6 7">
    <name type="scientific">Candidatus Butyricicoccus avistercoris</name>
    <dbReference type="NCBI Taxonomy" id="2838518"/>
    <lineage>
        <taxon>Bacteria</taxon>
        <taxon>Bacillati</taxon>
        <taxon>Bacillota</taxon>
        <taxon>Clostridia</taxon>
        <taxon>Eubacteriales</taxon>
        <taxon>Butyricicoccaceae</taxon>
        <taxon>Butyricicoccus</taxon>
    </lineage>
</organism>
<protein>
    <submittedName>
        <fullName evidence="6">Alpha-mannosidase</fullName>
    </submittedName>
</protein>
<dbReference type="Pfam" id="PF07748">
    <property type="entry name" value="Glyco_hydro_38C"/>
    <property type="match status" value="1"/>
</dbReference>
<dbReference type="InterPro" id="IPR015341">
    <property type="entry name" value="Glyco_hydro_38_cen"/>
</dbReference>
<evidence type="ECO:0000256" key="4">
    <source>
        <dbReference type="ARBA" id="ARBA00023295"/>
    </source>
</evidence>
<evidence type="ECO:0000313" key="6">
    <source>
        <dbReference type="EMBL" id="HIV62377.1"/>
    </source>
</evidence>
<dbReference type="Gene3D" id="2.70.98.30">
    <property type="entry name" value="Golgi alpha-mannosidase II, domain 4"/>
    <property type="match status" value="1"/>
</dbReference>
<dbReference type="SUPFAM" id="SSF74650">
    <property type="entry name" value="Galactose mutarotase-like"/>
    <property type="match status" value="1"/>
</dbReference>
<dbReference type="InterPro" id="IPR011330">
    <property type="entry name" value="Glyco_hydro/deAcase_b/a-brl"/>
</dbReference>
<reference evidence="6" key="1">
    <citation type="journal article" date="2021" name="PeerJ">
        <title>Extensive microbial diversity within the chicken gut microbiome revealed by metagenomics and culture.</title>
        <authorList>
            <person name="Gilroy R."/>
            <person name="Ravi A."/>
            <person name="Getino M."/>
            <person name="Pursley I."/>
            <person name="Horton D.L."/>
            <person name="Alikhan N.F."/>
            <person name="Baker D."/>
            <person name="Gharbi K."/>
            <person name="Hall N."/>
            <person name="Watson M."/>
            <person name="Adriaenssens E.M."/>
            <person name="Foster-Nyarko E."/>
            <person name="Jarju S."/>
            <person name="Secka A."/>
            <person name="Antonio M."/>
            <person name="Oren A."/>
            <person name="Chaudhuri R.R."/>
            <person name="La Ragione R."/>
            <person name="Hildebrand F."/>
            <person name="Pallen M.J."/>
        </authorList>
    </citation>
    <scope>NUCLEOTIDE SEQUENCE</scope>
    <source>
        <strain evidence="6">CHK193-4272</strain>
    </source>
</reference>
<evidence type="ECO:0000256" key="2">
    <source>
        <dbReference type="ARBA" id="ARBA00022723"/>
    </source>
</evidence>
<dbReference type="GO" id="GO:0004559">
    <property type="term" value="F:alpha-mannosidase activity"/>
    <property type="evidence" value="ECO:0007669"/>
    <property type="project" value="InterPro"/>
</dbReference>
<dbReference type="CDD" id="cd10789">
    <property type="entry name" value="GH38N_AMII_ER_cytosolic"/>
    <property type="match status" value="1"/>
</dbReference>
<evidence type="ECO:0000256" key="1">
    <source>
        <dbReference type="ARBA" id="ARBA00009792"/>
    </source>
</evidence>
<keyword evidence="3" id="KW-0378">Hydrolase</keyword>
<dbReference type="Pfam" id="PF01074">
    <property type="entry name" value="Glyco_hydro_38N"/>
    <property type="match status" value="1"/>
</dbReference>
<dbReference type="InterPro" id="IPR028995">
    <property type="entry name" value="Glyco_hydro_57/38_cen_sf"/>
</dbReference>
<dbReference type="Pfam" id="PF22907">
    <property type="entry name" value="Ams1-like_1st"/>
    <property type="match status" value="1"/>
</dbReference>
<dbReference type="PANTHER" id="PTHR46017:SF1">
    <property type="entry name" value="ALPHA-MANNOSIDASE 2C1"/>
    <property type="match status" value="1"/>
</dbReference>
<dbReference type="Pfam" id="PF09261">
    <property type="entry name" value="Alpha-mann_mid"/>
    <property type="match status" value="1"/>
</dbReference>
<dbReference type="InterPro" id="IPR000602">
    <property type="entry name" value="Glyco_hydro_38_N"/>
</dbReference>
<feature type="domain" description="Glycoside hydrolase family 38 central" evidence="5">
    <location>
        <begin position="520"/>
        <end position="600"/>
    </location>
</feature>
<dbReference type="PANTHER" id="PTHR46017">
    <property type="entry name" value="ALPHA-MANNOSIDASE 2C1"/>
    <property type="match status" value="1"/>
</dbReference>
<reference evidence="6" key="2">
    <citation type="submission" date="2021-04" db="EMBL/GenBank/DDBJ databases">
        <authorList>
            <person name="Gilroy R."/>
        </authorList>
    </citation>
    <scope>NUCLEOTIDE SEQUENCE</scope>
    <source>
        <strain evidence="6">CHK193-4272</strain>
    </source>
</reference>
<dbReference type="Gene3D" id="1.20.1270.50">
    <property type="entry name" value="Glycoside hydrolase family 38, central domain"/>
    <property type="match status" value="1"/>
</dbReference>
<keyword evidence="4" id="KW-0326">Glycosidase</keyword>
<dbReference type="InterPro" id="IPR037094">
    <property type="entry name" value="Glyco_hydro_38_cen_sf"/>
</dbReference>
<name>A0A9D1PJR3_9FIRM</name>
<dbReference type="Gene3D" id="3.20.110.10">
    <property type="entry name" value="Glycoside hydrolase 38, N terminal domain"/>
    <property type="match status" value="1"/>
</dbReference>
<dbReference type="InterPro" id="IPR011013">
    <property type="entry name" value="Gal_mutarotase_sf_dom"/>
</dbReference>
<dbReference type="Pfam" id="PF17677">
    <property type="entry name" value="Glyco_hydro38C2"/>
    <property type="match status" value="1"/>
</dbReference>
<dbReference type="GO" id="GO:0006013">
    <property type="term" value="P:mannose metabolic process"/>
    <property type="evidence" value="ECO:0007669"/>
    <property type="project" value="InterPro"/>
</dbReference>